<evidence type="ECO:0000256" key="1">
    <source>
        <dbReference type="SAM" id="MobiDB-lite"/>
    </source>
</evidence>
<evidence type="ECO:0000313" key="2">
    <source>
        <dbReference type="EMBL" id="TEB24281.1"/>
    </source>
</evidence>
<keyword evidence="3" id="KW-1185">Reference proteome</keyword>
<name>A0A4Y7SRE6_COPMI</name>
<protein>
    <submittedName>
        <fullName evidence="2">Uncharacterized protein</fullName>
    </submittedName>
</protein>
<comment type="caution">
    <text evidence="2">The sequence shown here is derived from an EMBL/GenBank/DDBJ whole genome shotgun (WGS) entry which is preliminary data.</text>
</comment>
<sequence>MEDMDRSPSAHELRSGNAHTSVAQAGGELHVVGMARLNPAPGNERPPDIPGSFGGGDRDIPLRRLSILGASLGRFVLPPVLWALLQSFFCTLLPLFFAFTISASTSALRWLVRTGDLQPQANGTEGEANGHTREVTGEGGEREDQALAATTMRGAHFHNEGPHPIARFPSVRATCLDCLSTNVAMRSERDATCPRCGLVFEGAELPRSPDAALPSSSNHRDNPIEASQPNEEEGSGGGEGEGVLEPITEAGAQIGEEAEPDGRVTTDVEDEDERPVALRDRHASFRLHSAIIRCAEALDRDLNANSEAGGGLRRDTDSDVEAYARSVSALARLRRTESEPSASASSGRSIPIGDTRLRRRGTS</sequence>
<evidence type="ECO:0000313" key="3">
    <source>
        <dbReference type="Proteomes" id="UP000298030"/>
    </source>
</evidence>
<dbReference type="Proteomes" id="UP000298030">
    <property type="component" value="Unassembled WGS sequence"/>
</dbReference>
<feature type="region of interest" description="Disordered" evidence="1">
    <location>
        <begin position="206"/>
        <end position="275"/>
    </location>
</feature>
<gene>
    <name evidence="2" type="ORF">FA13DRAFT_1324578</name>
</gene>
<feature type="region of interest" description="Disordered" evidence="1">
    <location>
        <begin position="119"/>
        <end position="142"/>
    </location>
</feature>
<feature type="compositionally biased region" description="Low complexity" evidence="1">
    <location>
        <begin position="339"/>
        <end position="353"/>
    </location>
</feature>
<organism evidence="2 3">
    <name type="scientific">Coprinellus micaceus</name>
    <name type="common">Glistening ink-cap mushroom</name>
    <name type="synonym">Coprinus micaceus</name>
    <dbReference type="NCBI Taxonomy" id="71717"/>
    <lineage>
        <taxon>Eukaryota</taxon>
        <taxon>Fungi</taxon>
        <taxon>Dikarya</taxon>
        <taxon>Basidiomycota</taxon>
        <taxon>Agaricomycotina</taxon>
        <taxon>Agaricomycetes</taxon>
        <taxon>Agaricomycetidae</taxon>
        <taxon>Agaricales</taxon>
        <taxon>Agaricineae</taxon>
        <taxon>Psathyrellaceae</taxon>
        <taxon>Coprinellus</taxon>
    </lineage>
</organism>
<proteinExistence type="predicted"/>
<feature type="region of interest" description="Disordered" evidence="1">
    <location>
        <begin position="36"/>
        <end position="56"/>
    </location>
</feature>
<dbReference type="AlphaFoldDB" id="A0A4Y7SRE6"/>
<feature type="compositionally biased region" description="Basic and acidic residues" evidence="1">
    <location>
        <begin position="128"/>
        <end position="142"/>
    </location>
</feature>
<feature type="region of interest" description="Disordered" evidence="1">
    <location>
        <begin position="333"/>
        <end position="363"/>
    </location>
</feature>
<dbReference type="EMBL" id="QPFP01000068">
    <property type="protein sequence ID" value="TEB24281.1"/>
    <property type="molecule type" value="Genomic_DNA"/>
</dbReference>
<accession>A0A4Y7SRE6</accession>
<reference evidence="2 3" key="1">
    <citation type="journal article" date="2019" name="Nat. Ecol. Evol.">
        <title>Megaphylogeny resolves global patterns of mushroom evolution.</title>
        <authorList>
            <person name="Varga T."/>
            <person name="Krizsan K."/>
            <person name="Foldi C."/>
            <person name="Dima B."/>
            <person name="Sanchez-Garcia M."/>
            <person name="Sanchez-Ramirez S."/>
            <person name="Szollosi G.J."/>
            <person name="Szarkandi J.G."/>
            <person name="Papp V."/>
            <person name="Albert L."/>
            <person name="Andreopoulos W."/>
            <person name="Angelini C."/>
            <person name="Antonin V."/>
            <person name="Barry K.W."/>
            <person name="Bougher N.L."/>
            <person name="Buchanan P."/>
            <person name="Buyck B."/>
            <person name="Bense V."/>
            <person name="Catcheside P."/>
            <person name="Chovatia M."/>
            <person name="Cooper J."/>
            <person name="Damon W."/>
            <person name="Desjardin D."/>
            <person name="Finy P."/>
            <person name="Geml J."/>
            <person name="Haridas S."/>
            <person name="Hughes K."/>
            <person name="Justo A."/>
            <person name="Karasinski D."/>
            <person name="Kautmanova I."/>
            <person name="Kiss B."/>
            <person name="Kocsube S."/>
            <person name="Kotiranta H."/>
            <person name="LaButti K.M."/>
            <person name="Lechner B.E."/>
            <person name="Liimatainen K."/>
            <person name="Lipzen A."/>
            <person name="Lukacs Z."/>
            <person name="Mihaltcheva S."/>
            <person name="Morgado L.N."/>
            <person name="Niskanen T."/>
            <person name="Noordeloos M.E."/>
            <person name="Ohm R.A."/>
            <person name="Ortiz-Santana B."/>
            <person name="Ovrebo C."/>
            <person name="Racz N."/>
            <person name="Riley R."/>
            <person name="Savchenko A."/>
            <person name="Shiryaev A."/>
            <person name="Soop K."/>
            <person name="Spirin V."/>
            <person name="Szebenyi C."/>
            <person name="Tomsovsky M."/>
            <person name="Tulloss R.E."/>
            <person name="Uehling J."/>
            <person name="Grigoriev I.V."/>
            <person name="Vagvolgyi C."/>
            <person name="Papp T."/>
            <person name="Martin F.M."/>
            <person name="Miettinen O."/>
            <person name="Hibbett D.S."/>
            <person name="Nagy L.G."/>
        </authorList>
    </citation>
    <scope>NUCLEOTIDE SEQUENCE [LARGE SCALE GENOMIC DNA]</scope>
    <source>
        <strain evidence="2 3">FP101781</strain>
    </source>
</reference>